<organism evidence="1">
    <name type="scientific">Arundo donax</name>
    <name type="common">Giant reed</name>
    <name type="synonym">Donax arundinaceus</name>
    <dbReference type="NCBI Taxonomy" id="35708"/>
    <lineage>
        <taxon>Eukaryota</taxon>
        <taxon>Viridiplantae</taxon>
        <taxon>Streptophyta</taxon>
        <taxon>Embryophyta</taxon>
        <taxon>Tracheophyta</taxon>
        <taxon>Spermatophyta</taxon>
        <taxon>Magnoliopsida</taxon>
        <taxon>Liliopsida</taxon>
        <taxon>Poales</taxon>
        <taxon>Poaceae</taxon>
        <taxon>PACMAD clade</taxon>
        <taxon>Arundinoideae</taxon>
        <taxon>Arundineae</taxon>
        <taxon>Arundo</taxon>
    </lineage>
</organism>
<dbReference type="EMBL" id="GBRH01179794">
    <property type="protein sequence ID" value="JAE18102.1"/>
    <property type="molecule type" value="Transcribed_RNA"/>
</dbReference>
<protein>
    <submittedName>
        <fullName evidence="1">Uncharacterized protein</fullName>
    </submittedName>
</protein>
<evidence type="ECO:0000313" key="1">
    <source>
        <dbReference type="EMBL" id="JAE18102.1"/>
    </source>
</evidence>
<name>A0A0A9G0U1_ARUDO</name>
<dbReference type="AlphaFoldDB" id="A0A0A9G0U1"/>
<reference evidence="1" key="1">
    <citation type="submission" date="2014-09" db="EMBL/GenBank/DDBJ databases">
        <authorList>
            <person name="Magalhaes I.L.F."/>
            <person name="Oliveira U."/>
            <person name="Santos F.R."/>
            <person name="Vidigal T.H.D.A."/>
            <person name="Brescovit A.D."/>
            <person name="Santos A.J."/>
        </authorList>
    </citation>
    <scope>NUCLEOTIDE SEQUENCE</scope>
    <source>
        <tissue evidence="1">Shoot tissue taken approximately 20 cm above the soil surface</tissue>
    </source>
</reference>
<sequence>MPCCNVFGHLSFVQGLVKWNISKFQYICAAVVMNRSHLIVPVSTFSQNYNMHCCCCLSRETSAMLITRYFTSVAFSY</sequence>
<accession>A0A0A9G0U1</accession>
<reference evidence="1" key="2">
    <citation type="journal article" date="2015" name="Data Brief">
        <title>Shoot transcriptome of the giant reed, Arundo donax.</title>
        <authorList>
            <person name="Barrero R.A."/>
            <person name="Guerrero F.D."/>
            <person name="Moolhuijzen P."/>
            <person name="Goolsby J.A."/>
            <person name="Tidwell J."/>
            <person name="Bellgard S.E."/>
            <person name="Bellgard M.I."/>
        </authorList>
    </citation>
    <scope>NUCLEOTIDE SEQUENCE</scope>
    <source>
        <tissue evidence="1">Shoot tissue taken approximately 20 cm above the soil surface</tissue>
    </source>
</reference>
<proteinExistence type="predicted"/>